<evidence type="ECO:0000256" key="3">
    <source>
        <dbReference type="SAM" id="Coils"/>
    </source>
</evidence>
<reference evidence="9" key="1">
    <citation type="submission" date="2014-05" db="EMBL/GenBank/DDBJ databases">
        <title>The transcriptome of the halophilic microalga Tetraselmis sp. GSL018 isolated from the Great Salt Lake, Utah.</title>
        <authorList>
            <person name="Jinkerson R.E."/>
            <person name="D'Adamo S."/>
            <person name="Posewitz M.C."/>
        </authorList>
    </citation>
    <scope>NUCLEOTIDE SEQUENCE</scope>
    <source>
        <strain evidence="9">GSL018</strain>
    </source>
</reference>
<evidence type="ECO:0000256" key="2">
    <source>
        <dbReference type="PROSITE-ProRule" id="PRU00076"/>
    </source>
</evidence>
<dbReference type="PANTHER" id="PTHR46769:SF2">
    <property type="entry name" value="FIBROCYSTIN-L ISOFORM 2 PRECURSOR-RELATED"/>
    <property type="match status" value="1"/>
</dbReference>
<feature type="disulfide bond" evidence="2">
    <location>
        <begin position="1686"/>
        <end position="1695"/>
    </location>
</feature>
<evidence type="ECO:0000259" key="8">
    <source>
        <dbReference type="PROSITE" id="PS51484"/>
    </source>
</evidence>
<feature type="compositionally biased region" description="Polar residues" evidence="4">
    <location>
        <begin position="1702"/>
        <end position="1711"/>
    </location>
</feature>
<dbReference type="Pfam" id="PF10162">
    <property type="entry name" value="G8"/>
    <property type="match status" value="1"/>
</dbReference>
<dbReference type="InterPro" id="IPR052387">
    <property type="entry name" value="Fibrocystin"/>
</dbReference>
<keyword evidence="1 6" id="KW-0732">Signal</keyword>
<gene>
    <name evidence="9" type="ORF">TSPGSL018_6749</name>
</gene>
<feature type="chain" id="PRO_5001605566" evidence="6">
    <location>
        <begin position="21"/>
        <end position="1981"/>
    </location>
</feature>
<keyword evidence="5" id="KW-0812">Transmembrane</keyword>
<keyword evidence="5" id="KW-1133">Transmembrane helix</keyword>
<evidence type="ECO:0000256" key="5">
    <source>
        <dbReference type="SAM" id="Phobius"/>
    </source>
</evidence>
<dbReference type="PROSITE" id="PS01186">
    <property type="entry name" value="EGF_2"/>
    <property type="match status" value="1"/>
</dbReference>
<name>A0A061RF40_9CHLO</name>
<evidence type="ECO:0000313" key="9">
    <source>
        <dbReference type="EMBL" id="JAC69285.1"/>
    </source>
</evidence>
<feature type="compositionally biased region" description="Low complexity" evidence="4">
    <location>
        <begin position="1717"/>
        <end position="1741"/>
    </location>
</feature>
<evidence type="ECO:0000256" key="6">
    <source>
        <dbReference type="SAM" id="SignalP"/>
    </source>
</evidence>
<keyword evidence="2" id="KW-0245">EGF-like domain</keyword>
<keyword evidence="2" id="KW-1015">Disulfide bond</keyword>
<feature type="region of interest" description="Disordered" evidence="4">
    <location>
        <begin position="1945"/>
        <end position="1981"/>
    </location>
</feature>
<protein>
    <submittedName>
        <fullName evidence="9">Fibrocystin-like</fullName>
    </submittedName>
</protein>
<feature type="signal peptide" evidence="6">
    <location>
        <begin position="1"/>
        <end position="20"/>
    </location>
</feature>
<evidence type="ECO:0000256" key="4">
    <source>
        <dbReference type="SAM" id="MobiDB-lite"/>
    </source>
</evidence>
<dbReference type="PROSITE" id="PS51484">
    <property type="entry name" value="G8"/>
    <property type="match status" value="1"/>
</dbReference>
<dbReference type="PROSITE" id="PS50026">
    <property type="entry name" value="EGF_3"/>
    <property type="match status" value="1"/>
</dbReference>
<evidence type="ECO:0000259" key="7">
    <source>
        <dbReference type="PROSITE" id="PS50026"/>
    </source>
</evidence>
<feature type="domain" description="EGF-like" evidence="7">
    <location>
        <begin position="1659"/>
        <end position="1696"/>
    </location>
</feature>
<keyword evidence="5" id="KW-0472">Membrane</keyword>
<feature type="coiled-coil region" evidence="3">
    <location>
        <begin position="1759"/>
        <end position="1786"/>
    </location>
</feature>
<dbReference type="PANTHER" id="PTHR46769">
    <property type="entry name" value="POLYCYSTIC KIDNEY AND HEPATIC DISEASE 1 (AUTOSOMAL RECESSIVE)-LIKE 1"/>
    <property type="match status" value="1"/>
</dbReference>
<sequence>MTPVKIAFIGLAICILDATANHSLLKVKVEPEQAQVAGVKQLLKLRIEDSMGNGVPRSDLKRLHHKLLHVLVLSSDWQSFAHVHPEDLTNLQDEKENMHGYFAFELVFPRPGSYVIMAEFAVARSTGDIQVIDAHTWFHISAPVSEHPAPLPEAELSSAVRSVNEEEAPHEIVPLGSGSAGGDSQQASSLSVNDGMPVFVGTCVKLLFAHLGEDGREIEDLSPYLGAASHIAIAHESMELELLTHTHGSAGQEIDSAEPCGMGVEELPEPPAAFSKVVAYHRFTRPGKYAVVSAARRGSDVLFTRFVIDVHELPLKLYTNPKGPVVAGKPVELELRISAESFWGPDPSLSLKGILMDAESFGSIQNVQLKPSPEEGLVGGAKASVVFAESGQHLLVIRGLLHTAQQDILVSKNFTIEVQGPPKVKEERAGLQPLPFADFMDSTVAMVGKTPAGEQRDMTVDEIRSFKSTSDGEVKVLLEINDGEIAVSGHCTKLAVRVHTSSILPLPLSIFDGDAAQLIIARYDEESATFKDTQIATALPEDNSKNLAAEGFASGQQRDILRRLCSPAALPVRAHETMFRKAVAYLTFDNPGLHKVFVRMSTSIGHVNATFVANICPDSAGPIRWSSSCAWLNLPLAGERVLIPGGKHIILDSNTSDLEELAIRGVLEVENKERHLVINAGRVTVENGGMLVAGSEEEPFRGRLDINLNRGGVPVLGSGDLVGSGMLAVSGGSVRLFGSEAGSPDEHRTTLRTTTAIGATEIEVAAEAVPWEPGHEIVLASQARTPGSIVSEVATVDSVNGTSVFLREPLEHAHGDGAEVALLTRSIRFTSKQYVDGGSCVKIFPSVEHKIAAPGRLFGTGTSRRLLLEDSDPQPQSGDDLIARRSAGGRRLLHTDPTASLTRIGEFVTALGGDETAYYVANKTVDIVLNGVEFYQMSRTGASNPALEIDVPGDSCFEDGDELNRPPSFQVRRSTWHRGHGGCLHVKGAPGNLLVEDIVCYGAIGEGVLLKGTNSSCSNSYQSSGRIHDNLLLHTLQGIRSEILQGARLEAAGLWVLDWPKGSRLAIDRNLAAGSEGHGFGIVRSEISSFEGNAAVHNRLSGVLYGSTASCRPPTTYEYSAARMPESTLRAENLTLVGNLWAQSCVESTVLGSIQTEDVKKGSLPHEPSPLPFMWHLEPGVWTQPISLEDKPKKQLQYFLITVPEDAVSVKIMVAQLRGIVDLLVNPFGGAPCHQDFDGCSPPDMSKGVESKISTLGHGFASKPDAPPIINLPLPVYRIGTWAVAIGCAGCEFRIGVNVTRCGSGWMGFPSSELHLSPEQAATSTPQELRELAGMDFTCVPVIPTKANVPVRNISLTGDGASAFLKLEIEEFTSELWTRVRRVSHRGQKSSLHFRTTVGRLPTFASSQTTSARTLTAKYDIRTAVPDVKEAMEVQDSAFPVDHYSQTMFFLKPGTYYTVVTQGVKSMDNDNSAVAGIEVEVGTVRCPTGDRVMSEPYFFPPHHIDDMVNAAQKGPIKRSCNTVVHEVRNGRYVGPQGPSTRYFSISGAVQGTSTSVHLIDVPKYSSHLKIRVDTRRASGGVFSRGTVYLRYEVPALLMDQADYVSWEWDKQIELQANEATELVVPWYELYERWGDWYVVIHWKSYDKESNFTIEADMGQMPSCPGVPPCSGHGLCWSVDGRGACQCESGWAGEDCLEPVGAEQSQLEQASGSEEAEAVPATEAPQSPQRGEAAPTPGAAPEAADDNGPSAKEVELAGRISELQAELAASKEAATQLQAEIEAVKAAARATPEPAPANLQQARIEDVREDNAGSGCADEVAACEASCRNASAAASGALHECLLNKSREAERLEIFEKRYGGTAGIDAAIGESAARKETIDNLTRELQVLRSKECPTVPVSQSSPRVSFSTALVSILGLAAICLALFWGVRRFFGHRKYVALSSQEEAKDAEQAAPGNKHPTTSPLAAVSLPGLRASRKPIQD</sequence>
<feature type="domain" description="G8" evidence="8">
    <location>
        <begin position="623"/>
        <end position="753"/>
    </location>
</feature>
<feature type="transmembrane region" description="Helical" evidence="5">
    <location>
        <begin position="1907"/>
        <end position="1928"/>
    </location>
</feature>
<dbReference type="PROSITE" id="PS00022">
    <property type="entry name" value="EGF_1"/>
    <property type="match status" value="1"/>
</dbReference>
<comment type="caution">
    <text evidence="2">Lacks conserved residue(s) required for the propagation of feature annotation.</text>
</comment>
<organism evidence="9">
    <name type="scientific">Tetraselmis sp. GSL018</name>
    <dbReference type="NCBI Taxonomy" id="582737"/>
    <lineage>
        <taxon>Eukaryota</taxon>
        <taxon>Viridiplantae</taxon>
        <taxon>Chlorophyta</taxon>
        <taxon>core chlorophytes</taxon>
        <taxon>Chlorodendrophyceae</taxon>
        <taxon>Chlorodendrales</taxon>
        <taxon>Chlorodendraceae</taxon>
        <taxon>Tetraselmis</taxon>
    </lineage>
</organism>
<accession>A0A061RF40</accession>
<proteinExistence type="predicted"/>
<evidence type="ECO:0000256" key="1">
    <source>
        <dbReference type="ARBA" id="ARBA00022729"/>
    </source>
</evidence>
<dbReference type="EMBL" id="GBEZ01017013">
    <property type="protein sequence ID" value="JAC69285.1"/>
    <property type="molecule type" value="Transcribed_RNA"/>
</dbReference>
<keyword evidence="3" id="KW-0175">Coiled coil</keyword>
<dbReference type="InterPro" id="IPR000742">
    <property type="entry name" value="EGF"/>
</dbReference>
<dbReference type="InterPro" id="IPR019316">
    <property type="entry name" value="G8_domain"/>
</dbReference>
<feature type="region of interest" description="Disordered" evidence="4">
    <location>
        <begin position="1701"/>
        <end position="1751"/>
    </location>
</feature>
<dbReference type="SMART" id="SM01225">
    <property type="entry name" value="G8"/>
    <property type="match status" value="1"/>
</dbReference>